<evidence type="ECO:0000313" key="2">
    <source>
        <dbReference type="EMBL" id="PYE51655.1"/>
    </source>
</evidence>
<dbReference type="GO" id="GO:0003677">
    <property type="term" value="F:DNA binding"/>
    <property type="evidence" value="ECO:0007669"/>
    <property type="project" value="UniProtKB-KW"/>
</dbReference>
<feature type="domain" description="HTH cro/C1-type" evidence="1">
    <location>
        <begin position="6"/>
        <end position="55"/>
    </location>
</feature>
<evidence type="ECO:0000313" key="4">
    <source>
        <dbReference type="Proteomes" id="UP000247790"/>
    </source>
</evidence>
<reference evidence="2 4" key="1">
    <citation type="submission" date="2018-06" db="EMBL/GenBank/DDBJ databases">
        <title>Genomic Encyclopedia of Type Strains, Phase III (KMG-III): the genomes of soil and plant-associated and newly described type strains.</title>
        <authorList>
            <person name="Whitman W."/>
        </authorList>
    </citation>
    <scope>NUCLEOTIDE SEQUENCE [LARGE SCALE GENOMIC DNA]</scope>
    <source>
        <strain evidence="2 4">CECT 7022</strain>
    </source>
</reference>
<accession>A0A2V4W0K8</accession>
<dbReference type="Gene3D" id="1.10.260.40">
    <property type="entry name" value="lambda repressor-like DNA-binding domains"/>
    <property type="match status" value="1"/>
</dbReference>
<evidence type="ECO:0000259" key="1">
    <source>
        <dbReference type="Pfam" id="PF13443"/>
    </source>
</evidence>
<organism evidence="2 4">
    <name type="scientific">Paenibacillus barcinonensis</name>
    <dbReference type="NCBI Taxonomy" id="198119"/>
    <lineage>
        <taxon>Bacteria</taxon>
        <taxon>Bacillati</taxon>
        <taxon>Bacillota</taxon>
        <taxon>Bacilli</taxon>
        <taxon>Bacillales</taxon>
        <taxon>Paenibacillaceae</taxon>
        <taxon>Paenibacillus</taxon>
    </lineage>
</organism>
<evidence type="ECO:0000313" key="5">
    <source>
        <dbReference type="Proteomes" id="UP000509327"/>
    </source>
</evidence>
<keyword evidence="2" id="KW-0238">DNA-binding</keyword>
<protein>
    <submittedName>
        <fullName evidence="2">DNA-binding Xre family transcriptional regulator</fullName>
    </submittedName>
    <submittedName>
        <fullName evidence="3">Helix-turn-helix transcriptional regulator</fullName>
    </submittedName>
</protein>
<dbReference type="EMBL" id="CP054614">
    <property type="protein sequence ID" value="QKS56015.1"/>
    <property type="molecule type" value="Genomic_DNA"/>
</dbReference>
<proteinExistence type="predicted"/>
<sequence>MVKIDIDKVLSRLGVSYNQLAVRSKIRPNTLTELKHNRAKQVSFETIDRILTTLNDIAIERELGVVFDIQDIMKYDYNKNEIK</sequence>
<dbReference type="InterPro" id="IPR010982">
    <property type="entry name" value="Lambda_DNA-bd_dom_sf"/>
</dbReference>
<dbReference type="Pfam" id="PF13443">
    <property type="entry name" value="HTH_26"/>
    <property type="match status" value="1"/>
</dbReference>
<dbReference type="EMBL" id="QJSW01000002">
    <property type="protein sequence ID" value="PYE51655.1"/>
    <property type="molecule type" value="Genomic_DNA"/>
</dbReference>
<reference evidence="3 5" key="2">
    <citation type="submission" date="2020-06" db="EMBL/GenBank/DDBJ databases">
        <title>Complete genome of Paenibacillus barcinonensis KACC11450.</title>
        <authorList>
            <person name="Kim M."/>
            <person name="Park Y.-J."/>
            <person name="Shin J.-H."/>
        </authorList>
    </citation>
    <scope>NUCLEOTIDE SEQUENCE [LARGE SCALE GENOMIC DNA]</scope>
    <source>
        <strain evidence="3 5">KACC11450</strain>
    </source>
</reference>
<dbReference type="SUPFAM" id="SSF47413">
    <property type="entry name" value="lambda repressor-like DNA-binding domains"/>
    <property type="match status" value="1"/>
</dbReference>
<dbReference type="Proteomes" id="UP000509327">
    <property type="component" value="Chromosome"/>
</dbReference>
<gene>
    <name evidence="2" type="ORF">DFQ00_102450</name>
    <name evidence="3" type="ORF">HUB98_06435</name>
</gene>
<dbReference type="RefSeq" id="WP_167433611.1">
    <property type="nucleotide sequence ID" value="NZ_CP054614.1"/>
</dbReference>
<dbReference type="Proteomes" id="UP000247790">
    <property type="component" value="Unassembled WGS sequence"/>
</dbReference>
<dbReference type="AlphaFoldDB" id="A0A2V4W0K8"/>
<keyword evidence="5" id="KW-1185">Reference proteome</keyword>
<dbReference type="InterPro" id="IPR001387">
    <property type="entry name" value="Cro/C1-type_HTH"/>
</dbReference>
<name>A0A2V4W0K8_PAEBA</name>
<evidence type="ECO:0000313" key="3">
    <source>
        <dbReference type="EMBL" id="QKS56015.1"/>
    </source>
</evidence>